<evidence type="ECO:0000313" key="4">
    <source>
        <dbReference type="Proteomes" id="UP000593564"/>
    </source>
</evidence>
<gene>
    <name evidence="3" type="ORF">HYC85_028299</name>
</gene>
<dbReference type="Proteomes" id="UP000593564">
    <property type="component" value="Unassembled WGS sequence"/>
</dbReference>
<dbReference type="AlphaFoldDB" id="A0A7J7FWV1"/>
<keyword evidence="4" id="KW-1185">Reference proteome</keyword>
<dbReference type="PANTHER" id="PTHR31973:SF166">
    <property type="entry name" value="OS10G0104700 PROTEIN"/>
    <property type="match status" value="1"/>
</dbReference>
<feature type="region of interest" description="Disordered" evidence="1">
    <location>
        <begin position="1"/>
        <end position="40"/>
    </location>
</feature>
<organism evidence="3 4">
    <name type="scientific">Camellia sinensis</name>
    <name type="common">Tea plant</name>
    <name type="synonym">Thea sinensis</name>
    <dbReference type="NCBI Taxonomy" id="4442"/>
    <lineage>
        <taxon>Eukaryota</taxon>
        <taxon>Viridiplantae</taxon>
        <taxon>Streptophyta</taxon>
        <taxon>Embryophyta</taxon>
        <taxon>Tracheophyta</taxon>
        <taxon>Spermatophyta</taxon>
        <taxon>Magnoliopsida</taxon>
        <taxon>eudicotyledons</taxon>
        <taxon>Gunneridae</taxon>
        <taxon>Pentapetalae</taxon>
        <taxon>asterids</taxon>
        <taxon>Ericales</taxon>
        <taxon>Theaceae</taxon>
        <taxon>Camellia</taxon>
    </lineage>
</organism>
<dbReference type="Pfam" id="PF10551">
    <property type="entry name" value="MULE"/>
    <property type="match status" value="1"/>
</dbReference>
<feature type="compositionally biased region" description="Basic and acidic residues" evidence="1">
    <location>
        <begin position="11"/>
        <end position="40"/>
    </location>
</feature>
<dbReference type="EMBL" id="JACBKZ010000014">
    <property type="protein sequence ID" value="KAF5932128.1"/>
    <property type="molecule type" value="Genomic_DNA"/>
</dbReference>
<dbReference type="PANTHER" id="PTHR31973">
    <property type="entry name" value="POLYPROTEIN, PUTATIVE-RELATED"/>
    <property type="match status" value="1"/>
</dbReference>
<evidence type="ECO:0000259" key="2">
    <source>
        <dbReference type="Pfam" id="PF10551"/>
    </source>
</evidence>
<reference evidence="3 4" key="2">
    <citation type="submission" date="2020-07" db="EMBL/GenBank/DDBJ databases">
        <title>Genome assembly of wild tea tree DASZ reveals pedigree and selection history of tea varieties.</title>
        <authorList>
            <person name="Zhang W."/>
        </authorList>
    </citation>
    <scope>NUCLEOTIDE SEQUENCE [LARGE SCALE GENOMIC DNA]</scope>
    <source>
        <strain evidence="4">cv. G240</strain>
        <tissue evidence="3">Leaf</tissue>
    </source>
</reference>
<evidence type="ECO:0000256" key="1">
    <source>
        <dbReference type="SAM" id="MobiDB-lite"/>
    </source>
</evidence>
<dbReference type="InterPro" id="IPR018289">
    <property type="entry name" value="MULE_transposase_dom"/>
</dbReference>
<reference evidence="4" key="1">
    <citation type="journal article" date="2020" name="Nat. Commun.">
        <title>Genome assembly of wild tea tree DASZ reveals pedigree and selection history of tea varieties.</title>
        <authorList>
            <person name="Zhang W."/>
            <person name="Zhang Y."/>
            <person name="Qiu H."/>
            <person name="Guo Y."/>
            <person name="Wan H."/>
            <person name="Zhang X."/>
            <person name="Scossa F."/>
            <person name="Alseekh S."/>
            <person name="Zhang Q."/>
            <person name="Wang P."/>
            <person name="Xu L."/>
            <person name="Schmidt M.H."/>
            <person name="Jia X."/>
            <person name="Li D."/>
            <person name="Zhu A."/>
            <person name="Guo F."/>
            <person name="Chen W."/>
            <person name="Ni D."/>
            <person name="Usadel B."/>
            <person name="Fernie A.R."/>
            <person name="Wen W."/>
        </authorList>
    </citation>
    <scope>NUCLEOTIDE SEQUENCE [LARGE SCALE GENOMIC DNA]</scope>
    <source>
        <strain evidence="4">cv. G240</strain>
    </source>
</reference>
<sequence>MKKSSVYLNKRRQDMSDDDEERRPTRSEDERRATKTLHDEHTCRAAVRTSKNSRMSSNLVTSFFPLAMAIVNMETTDSWEWFFMHLSNILLDERPITFISDRNARLLEALPKVLPTAYHYFYLQHLKANLRDRQKYGEMHSNVTGSFNSWIRQARHLPTTKMIDSIRLKIIDLMSRRREQAKKWNTFLSGDGFNITMDDLVVLPPICKKPSGRTRKNRIPFSDKKIRRVQCGKCEKYGHNRKTCKETLP</sequence>
<proteinExistence type="predicted"/>
<feature type="domain" description="MULE transposase" evidence="2">
    <location>
        <begin position="57"/>
        <end position="129"/>
    </location>
</feature>
<name>A0A7J7FWV1_CAMSI</name>
<evidence type="ECO:0000313" key="3">
    <source>
        <dbReference type="EMBL" id="KAF5932128.1"/>
    </source>
</evidence>
<protein>
    <recommendedName>
        <fullName evidence="2">MULE transposase domain-containing protein</fullName>
    </recommendedName>
</protein>
<accession>A0A7J7FWV1</accession>
<comment type="caution">
    <text evidence="3">The sequence shown here is derived from an EMBL/GenBank/DDBJ whole genome shotgun (WGS) entry which is preliminary data.</text>
</comment>